<proteinExistence type="predicted"/>
<dbReference type="InParanoid" id="G0PGP3"/>
<protein>
    <submittedName>
        <fullName evidence="1">Uncharacterized protein</fullName>
    </submittedName>
</protein>
<accession>G0PGP3</accession>
<reference evidence="2" key="1">
    <citation type="submission" date="2011-07" db="EMBL/GenBank/DDBJ databases">
        <authorList>
            <consortium name="Caenorhabditis brenneri Sequencing and Analysis Consortium"/>
            <person name="Wilson R.K."/>
        </authorList>
    </citation>
    <scope>NUCLEOTIDE SEQUENCE [LARGE SCALE GENOMIC DNA]</scope>
    <source>
        <strain evidence="2">PB2801</strain>
    </source>
</reference>
<evidence type="ECO:0000313" key="2">
    <source>
        <dbReference type="Proteomes" id="UP000008068"/>
    </source>
</evidence>
<keyword evidence="2" id="KW-1185">Reference proteome</keyword>
<name>G0PGP3_CAEBE</name>
<dbReference type="AlphaFoldDB" id="G0PGP3"/>
<gene>
    <name evidence="1" type="ORF">CAEBREN_21216</name>
</gene>
<sequence length="37" mass="4439">MLRMVIHDNSVKQKKSFRGEAKQFNQHDRILNSLLKQ</sequence>
<dbReference type="EMBL" id="GL380432">
    <property type="protein sequence ID" value="EGT55405.1"/>
    <property type="molecule type" value="Genomic_DNA"/>
</dbReference>
<evidence type="ECO:0000313" key="1">
    <source>
        <dbReference type="EMBL" id="EGT55405.1"/>
    </source>
</evidence>
<dbReference type="HOGENOM" id="CLU_3351564_0_0_1"/>
<organism evidence="2">
    <name type="scientific">Caenorhabditis brenneri</name>
    <name type="common">Nematode worm</name>
    <dbReference type="NCBI Taxonomy" id="135651"/>
    <lineage>
        <taxon>Eukaryota</taxon>
        <taxon>Metazoa</taxon>
        <taxon>Ecdysozoa</taxon>
        <taxon>Nematoda</taxon>
        <taxon>Chromadorea</taxon>
        <taxon>Rhabditida</taxon>
        <taxon>Rhabditina</taxon>
        <taxon>Rhabditomorpha</taxon>
        <taxon>Rhabditoidea</taxon>
        <taxon>Rhabditidae</taxon>
        <taxon>Peloderinae</taxon>
        <taxon>Caenorhabditis</taxon>
    </lineage>
</organism>
<dbReference type="Proteomes" id="UP000008068">
    <property type="component" value="Unassembled WGS sequence"/>
</dbReference>